<keyword evidence="1" id="KW-0812">Transmembrane</keyword>
<dbReference type="Pfam" id="PF11286">
    <property type="entry name" value="DUF3087"/>
    <property type="match status" value="1"/>
</dbReference>
<evidence type="ECO:0000313" key="3">
    <source>
        <dbReference type="Proteomes" id="UP001069090"/>
    </source>
</evidence>
<comment type="caution">
    <text evidence="2">The sequence shown here is derived from an EMBL/GenBank/DDBJ whole genome shotgun (WGS) entry which is preliminary data.</text>
</comment>
<gene>
    <name evidence="2" type="ORF">O0V09_11690</name>
</gene>
<dbReference type="AlphaFoldDB" id="A0A9J6RPB9"/>
<keyword evidence="3" id="KW-1185">Reference proteome</keyword>
<accession>A0A9J6RPB9</accession>
<keyword evidence="1" id="KW-0472">Membrane</keyword>
<organism evidence="2 3">
    <name type="scientific">Dasania phycosphaerae</name>
    <dbReference type="NCBI Taxonomy" id="2950436"/>
    <lineage>
        <taxon>Bacteria</taxon>
        <taxon>Pseudomonadati</taxon>
        <taxon>Pseudomonadota</taxon>
        <taxon>Gammaproteobacteria</taxon>
        <taxon>Cellvibrionales</taxon>
        <taxon>Spongiibacteraceae</taxon>
        <taxon>Dasania</taxon>
    </lineage>
</organism>
<proteinExistence type="predicted"/>
<evidence type="ECO:0000256" key="1">
    <source>
        <dbReference type="SAM" id="Phobius"/>
    </source>
</evidence>
<evidence type="ECO:0000313" key="2">
    <source>
        <dbReference type="EMBL" id="MCZ0865869.1"/>
    </source>
</evidence>
<keyword evidence="1" id="KW-1133">Transmembrane helix</keyword>
<name>A0A9J6RPB9_9GAMM</name>
<feature type="transmembrane region" description="Helical" evidence="1">
    <location>
        <begin position="20"/>
        <end position="44"/>
    </location>
</feature>
<protein>
    <submittedName>
        <fullName evidence="2">DUF3087 domain-containing protein</fullName>
    </submittedName>
</protein>
<reference evidence="2 3" key="1">
    <citation type="submission" date="2022-12" db="EMBL/GenBank/DDBJ databases">
        <title>Dasania phycosphaerae sp. nov., isolated from particulate material of the south coast of Korea.</title>
        <authorList>
            <person name="Jiang Y."/>
        </authorList>
    </citation>
    <scope>NUCLEOTIDE SEQUENCE [LARGE SCALE GENOMIC DNA]</scope>
    <source>
        <strain evidence="2 3">GY-19</strain>
    </source>
</reference>
<dbReference type="Proteomes" id="UP001069090">
    <property type="component" value="Unassembled WGS sequence"/>
</dbReference>
<feature type="transmembrane region" description="Helical" evidence="1">
    <location>
        <begin position="50"/>
        <end position="68"/>
    </location>
</feature>
<dbReference type="EMBL" id="JAPTGG010000009">
    <property type="protein sequence ID" value="MCZ0865869.1"/>
    <property type="molecule type" value="Genomic_DNA"/>
</dbReference>
<dbReference type="InterPro" id="IPR021438">
    <property type="entry name" value="DUF3087"/>
</dbReference>
<dbReference type="RefSeq" id="WP_258332015.1">
    <property type="nucleotide sequence ID" value="NZ_JAPTGG010000009.1"/>
</dbReference>
<sequence length="170" mass="19417">MQFKPVDKSQYKQRYKTVGIALVAALVILALSLSTLFVALWGDANTGDNFWLNFSGVALAAFISAAILRHYKGHPYMSELSYVWDLKQELNQINRKLKKIRDAAAQGDATALLILQYYYQGCEQLWTLDDNTLVMEELKQWQAELQNWLTQFAISVDAGDYKRALLLAYK</sequence>